<sequence length="446" mass="49981">MFDSKRASADTTTYQSNGLTYHHDDQVNPSYQLSNGSGEQYFNFLPKRKLMRPHMLYQSNIIGQRTNATFHSGQVDAIDGPLIVQSYEAQKNTNLTAEPKSIVYSGNNSLNRSQQFDSIIQQGKQIMSTRNSQTQILFNVVQNGRKRSNSPGKDPKFGNTQPNLPVLGQKIGVSQISQAFLLASIGSSTERTERTTVVKSLDRQSLHSGAFDIQQQNKNVLFDALSPSSHYQITQAIQKPRASLISMDSEMLVEPGNMKIQVEIKQHYTNKLTLFAQRRRALDYNTESNSQSPLIQKQTNGATISHAPTPTNMMSLIGTTSSTPQISNNHHSQARLNRQLSSKSVLSGSQYNHSNDGSEVTPKQMHLLPRPQSRARLIPTNPHQVRLPFIQDLLRKSQHNPTAKQRLSLFFQTKKSSMDVSKTKKDSAPLKVDEEPPFAEEHEVLL</sequence>
<feature type="region of interest" description="Disordered" evidence="1">
    <location>
        <begin position="320"/>
        <end position="363"/>
    </location>
</feature>
<protein>
    <submittedName>
        <fullName evidence="2">Uncharacterized protein</fullName>
    </submittedName>
</protein>
<dbReference type="Proteomes" id="UP000785679">
    <property type="component" value="Unassembled WGS sequence"/>
</dbReference>
<feature type="compositionally biased region" description="Basic and acidic residues" evidence="1">
    <location>
        <begin position="421"/>
        <end position="446"/>
    </location>
</feature>
<dbReference type="AlphaFoldDB" id="A0A8J8NTG5"/>
<feature type="compositionally biased region" description="Polar residues" evidence="1">
    <location>
        <begin position="320"/>
        <end position="358"/>
    </location>
</feature>
<organism evidence="2 3">
    <name type="scientific">Halteria grandinella</name>
    <dbReference type="NCBI Taxonomy" id="5974"/>
    <lineage>
        <taxon>Eukaryota</taxon>
        <taxon>Sar</taxon>
        <taxon>Alveolata</taxon>
        <taxon>Ciliophora</taxon>
        <taxon>Intramacronucleata</taxon>
        <taxon>Spirotrichea</taxon>
        <taxon>Stichotrichia</taxon>
        <taxon>Sporadotrichida</taxon>
        <taxon>Halteriidae</taxon>
        <taxon>Halteria</taxon>
    </lineage>
</organism>
<dbReference type="EMBL" id="RRYP01007896">
    <property type="protein sequence ID" value="TNV80160.1"/>
    <property type="molecule type" value="Genomic_DNA"/>
</dbReference>
<comment type="caution">
    <text evidence="2">The sequence shown here is derived from an EMBL/GenBank/DDBJ whole genome shotgun (WGS) entry which is preliminary data.</text>
</comment>
<accession>A0A8J8NTG5</accession>
<gene>
    <name evidence="2" type="ORF">FGO68_gene16456</name>
</gene>
<evidence type="ECO:0000256" key="1">
    <source>
        <dbReference type="SAM" id="MobiDB-lite"/>
    </source>
</evidence>
<reference evidence="2" key="1">
    <citation type="submission" date="2019-06" db="EMBL/GenBank/DDBJ databases">
        <authorList>
            <person name="Zheng W."/>
        </authorList>
    </citation>
    <scope>NUCLEOTIDE SEQUENCE</scope>
    <source>
        <strain evidence="2">QDHG01</strain>
    </source>
</reference>
<evidence type="ECO:0000313" key="2">
    <source>
        <dbReference type="EMBL" id="TNV80160.1"/>
    </source>
</evidence>
<evidence type="ECO:0000313" key="3">
    <source>
        <dbReference type="Proteomes" id="UP000785679"/>
    </source>
</evidence>
<feature type="region of interest" description="Disordered" evidence="1">
    <location>
        <begin position="415"/>
        <end position="446"/>
    </location>
</feature>
<name>A0A8J8NTG5_HALGN</name>
<proteinExistence type="predicted"/>
<keyword evidence="3" id="KW-1185">Reference proteome</keyword>